<dbReference type="SUPFAM" id="SSF56300">
    <property type="entry name" value="Metallo-dependent phosphatases"/>
    <property type="match status" value="1"/>
</dbReference>
<dbReference type="Pfam" id="PF00149">
    <property type="entry name" value="Metallophos"/>
    <property type="match status" value="1"/>
</dbReference>
<evidence type="ECO:0000256" key="1">
    <source>
        <dbReference type="ARBA" id="ARBA00022723"/>
    </source>
</evidence>
<dbReference type="GO" id="GO:0016020">
    <property type="term" value="C:membrane"/>
    <property type="evidence" value="ECO:0007669"/>
    <property type="project" value="GOC"/>
</dbReference>
<dbReference type="GO" id="GO:0046872">
    <property type="term" value="F:metal ion binding"/>
    <property type="evidence" value="ECO:0007669"/>
    <property type="project" value="UniProtKB-KW"/>
</dbReference>
<dbReference type="EMBL" id="FOTR01000004">
    <property type="protein sequence ID" value="SFL80675.1"/>
    <property type="molecule type" value="Genomic_DNA"/>
</dbReference>
<dbReference type="GO" id="GO:0008758">
    <property type="term" value="F:UDP-2,3-diacylglucosamine hydrolase activity"/>
    <property type="evidence" value="ECO:0007669"/>
    <property type="project" value="TreeGrafter"/>
</dbReference>
<dbReference type="InterPro" id="IPR051158">
    <property type="entry name" value="Metallophosphoesterase_sf"/>
</dbReference>
<dbReference type="Proteomes" id="UP000198565">
    <property type="component" value="Unassembled WGS sequence"/>
</dbReference>
<evidence type="ECO:0000313" key="4">
    <source>
        <dbReference type="EMBL" id="SFL80675.1"/>
    </source>
</evidence>
<dbReference type="STRING" id="334253.SAMN04487943_10481"/>
<evidence type="ECO:0000313" key="5">
    <source>
        <dbReference type="Proteomes" id="UP000198565"/>
    </source>
</evidence>
<keyword evidence="5" id="KW-1185">Reference proteome</keyword>
<reference evidence="5" key="1">
    <citation type="submission" date="2016-10" db="EMBL/GenBank/DDBJ databases">
        <authorList>
            <person name="Varghese N."/>
            <person name="Submissions S."/>
        </authorList>
    </citation>
    <scope>NUCLEOTIDE SEQUENCE [LARGE SCALE GENOMIC DNA]</scope>
    <source>
        <strain evidence="5">CGMCC 1.4250</strain>
    </source>
</reference>
<dbReference type="PANTHER" id="PTHR31302:SF31">
    <property type="entry name" value="PHOSPHODIESTERASE YAEI"/>
    <property type="match status" value="1"/>
</dbReference>
<evidence type="ECO:0000259" key="3">
    <source>
        <dbReference type="Pfam" id="PF00149"/>
    </source>
</evidence>
<evidence type="ECO:0000256" key="2">
    <source>
        <dbReference type="ARBA" id="ARBA00022801"/>
    </source>
</evidence>
<dbReference type="CDD" id="cd07385">
    <property type="entry name" value="MPP_YkuE_C"/>
    <property type="match status" value="1"/>
</dbReference>
<keyword evidence="2" id="KW-0378">Hydrolase</keyword>
<keyword evidence="1" id="KW-0479">Metal-binding</keyword>
<accession>A0A1I4KPI4</accession>
<sequence length="276" mass="31103">MRRVRMYLVIFLSLFVLGLIVKTYYDTNVFKVEGLEITTSKLEMDQSFTVLQLTDLHNKQFGDHNEKLLHKIEELDADVIVITGDLIDRRTDSLQFVFDFAEKLTAINSSVYFVSGNHEWENSKRESFFQGLADKGIQLIDNQNLSIEIENITFQLAGVGDPSTKHDNIEGAMDGLNVDDVTFLLSHAPDLSRTDYPEPIDLVLSGHTHGGQIRLPLIGAIVAPDQGFFPKYDQGIFDLNERQQLYIDSGLGTSLIDVRMFNQSQMTLITVKGVGK</sequence>
<dbReference type="GO" id="GO:0009245">
    <property type="term" value="P:lipid A biosynthetic process"/>
    <property type="evidence" value="ECO:0007669"/>
    <property type="project" value="TreeGrafter"/>
</dbReference>
<proteinExistence type="predicted"/>
<dbReference type="InterPro" id="IPR029052">
    <property type="entry name" value="Metallo-depent_PP-like"/>
</dbReference>
<dbReference type="PANTHER" id="PTHR31302">
    <property type="entry name" value="TRANSMEMBRANE PROTEIN WITH METALLOPHOSPHOESTERASE DOMAIN-RELATED"/>
    <property type="match status" value="1"/>
</dbReference>
<organism evidence="4 5">
    <name type="scientific">Gracilibacillus orientalis</name>
    <dbReference type="NCBI Taxonomy" id="334253"/>
    <lineage>
        <taxon>Bacteria</taxon>
        <taxon>Bacillati</taxon>
        <taxon>Bacillota</taxon>
        <taxon>Bacilli</taxon>
        <taxon>Bacillales</taxon>
        <taxon>Bacillaceae</taxon>
        <taxon>Gracilibacillus</taxon>
    </lineage>
</organism>
<dbReference type="InterPro" id="IPR004843">
    <property type="entry name" value="Calcineurin-like_PHP"/>
</dbReference>
<dbReference type="Gene3D" id="3.60.21.10">
    <property type="match status" value="1"/>
</dbReference>
<feature type="domain" description="Calcineurin-like phosphoesterase" evidence="3">
    <location>
        <begin position="49"/>
        <end position="210"/>
    </location>
</feature>
<dbReference type="AlphaFoldDB" id="A0A1I4KPI4"/>
<dbReference type="RefSeq" id="WP_091483249.1">
    <property type="nucleotide sequence ID" value="NZ_FOTR01000004.1"/>
</dbReference>
<dbReference type="OrthoDB" id="9780884at2"/>
<name>A0A1I4KPI4_9BACI</name>
<protein>
    <recommendedName>
        <fullName evidence="3">Calcineurin-like phosphoesterase domain-containing protein</fullName>
    </recommendedName>
</protein>
<gene>
    <name evidence="4" type="ORF">SAMN04487943_10481</name>
</gene>